<name>A0A0K6FU15_9AGAM</name>
<proteinExistence type="predicted"/>
<protein>
    <submittedName>
        <fullName evidence="2">Uncharacterized protein</fullName>
    </submittedName>
</protein>
<evidence type="ECO:0000313" key="3">
    <source>
        <dbReference type="Proteomes" id="UP000044841"/>
    </source>
</evidence>
<dbReference type="Proteomes" id="UP000044841">
    <property type="component" value="Unassembled WGS sequence"/>
</dbReference>
<reference evidence="2 3" key="1">
    <citation type="submission" date="2015-07" db="EMBL/GenBank/DDBJ databases">
        <authorList>
            <person name="Noorani M."/>
        </authorList>
    </citation>
    <scope>NUCLEOTIDE SEQUENCE [LARGE SCALE GENOMIC DNA]</scope>
    <source>
        <strain evidence="2">BBA 69670</strain>
    </source>
</reference>
<dbReference type="AlphaFoldDB" id="A0A0K6FU15"/>
<feature type="coiled-coil region" evidence="1">
    <location>
        <begin position="270"/>
        <end position="297"/>
    </location>
</feature>
<evidence type="ECO:0000256" key="1">
    <source>
        <dbReference type="SAM" id="Coils"/>
    </source>
</evidence>
<keyword evidence="3" id="KW-1185">Reference proteome</keyword>
<organism evidence="2 3">
    <name type="scientific">Rhizoctonia solani</name>
    <dbReference type="NCBI Taxonomy" id="456999"/>
    <lineage>
        <taxon>Eukaryota</taxon>
        <taxon>Fungi</taxon>
        <taxon>Dikarya</taxon>
        <taxon>Basidiomycota</taxon>
        <taxon>Agaricomycotina</taxon>
        <taxon>Agaricomycetes</taxon>
        <taxon>Cantharellales</taxon>
        <taxon>Ceratobasidiaceae</taxon>
        <taxon>Rhizoctonia</taxon>
    </lineage>
</organism>
<dbReference type="EMBL" id="CYGV01000857">
    <property type="protein sequence ID" value="CUA69547.1"/>
    <property type="molecule type" value="Genomic_DNA"/>
</dbReference>
<sequence length="302" mass="36170">MKKRVYWRDIYRRELEWIYQMRNRPILTGGFMRPTLFHKLVPRMIRQPVHLTMMIRRRRLARLQRLEEQRRLVEWKRDIIREREFESRLIQAGFLDPQDAIWQTDDWLTPIERRIALIQEAYTRDRRRALHVFPPHIVAQVHQARTRRLERKTAQAQKLAQGEWVTKWKRIAVRKMPRARVARRLRKSKSTNPVHPHRDILHVPLMKRVLVNPRGGAPPAHILEGMSPHERWTDQAIRGMSGGGFVGQLRREHGWKKAVRKGQGLEDERSDEDDARLKKLENEIEAENEMRRRVAGIEAGKN</sequence>
<keyword evidence="1" id="KW-0175">Coiled coil</keyword>
<gene>
    <name evidence="2" type="ORF">RSOLAG22IIIB_08555</name>
</gene>
<accession>A0A0K6FU15</accession>
<evidence type="ECO:0000313" key="2">
    <source>
        <dbReference type="EMBL" id="CUA69547.1"/>
    </source>
</evidence>